<keyword evidence="3" id="KW-1185">Reference proteome</keyword>
<keyword evidence="1" id="KW-1133">Transmembrane helix</keyword>
<proteinExistence type="predicted"/>
<keyword evidence="1" id="KW-0472">Membrane</keyword>
<gene>
    <name evidence="2" type="ORF">ASPTUDRAFT_887914</name>
</gene>
<organism evidence="2 3">
    <name type="scientific">Aspergillus tubingensis (strain CBS 134.48)</name>
    <dbReference type="NCBI Taxonomy" id="767770"/>
    <lineage>
        <taxon>Eukaryota</taxon>
        <taxon>Fungi</taxon>
        <taxon>Dikarya</taxon>
        <taxon>Ascomycota</taxon>
        <taxon>Pezizomycotina</taxon>
        <taxon>Eurotiomycetes</taxon>
        <taxon>Eurotiomycetidae</taxon>
        <taxon>Eurotiales</taxon>
        <taxon>Aspergillaceae</taxon>
        <taxon>Aspergillus</taxon>
        <taxon>Aspergillus subgen. Circumdati</taxon>
    </lineage>
</organism>
<protein>
    <submittedName>
        <fullName evidence="2">Uncharacterized protein</fullName>
    </submittedName>
</protein>
<evidence type="ECO:0000256" key="1">
    <source>
        <dbReference type="SAM" id="Phobius"/>
    </source>
</evidence>
<name>A0A1L9MR64_ASPTC</name>
<dbReference type="AlphaFoldDB" id="A0A1L9MR64"/>
<feature type="transmembrane region" description="Helical" evidence="1">
    <location>
        <begin position="91"/>
        <end position="114"/>
    </location>
</feature>
<keyword evidence="1" id="KW-0812">Transmembrane</keyword>
<accession>A0A1L9MR64</accession>
<dbReference type="EMBL" id="KV878208">
    <property type="protein sequence ID" value="OJI79536.1"/>
    <property type="molecule type" value="Genomic_DNA"/>
</dbReference>
<sequence length="115" mass="12920">MSAWENTDDLPEHHVPLTCLIAQSGRWTNFHFRPPKSPSRLEIRFAVLAFTPFSLLSPPPHPPFPFPLLFPSSVVEGLQDGLSDWIDVHHLIGFLSGSFASILHLFPISFSTIVF</sequence>
<evidence type="ECO:0000313" key="2">
    <source>
        <dbReference type="EMBL" id="OJI79536.1"/>
    </source>
</evidence>
<dbReference type="VEuPathDB" id="FungiDB:ASPTUDRAFT_887914"/>
<dbReference type="Proteomes" id="UP000184304">
    <property type="component" value="Unassembled WGS sequence"/>
</dbReference>
<evidence type="ECO:0000313" key="3">
    <source>
        <dbReference type="Proteomes" id="UP000184304"/>
    </source>
</evidence>
<reference evidence="3" key="1">
    <citation type="journal article" date="2017" name="Genome Biol.">
        <title>Comparative genomics reveals high biological diversity and specific adaptations in the industrially and medically important fungal genus Aspergillus.</title>
        <authorList>
            <person name="de Vries R.P."/>
            <person name="Riley R."/>
            <person name="Wiebenga A."/>
            <person name="Aguilar-Osorio G."/>
            <person name="Amillis S."/>
            <person name="Uchima C.A."/>
            <person name="Anderluh G."/>
            <person name="Asadollahi M."/>
            <person name="Askin M."/>
            <person name="Barry K."/>
            <person name="Battaglia E."/>
            <person name="Bayram O."/>
            <person name="Benocci T."/>
            <person name="Braus-Stromeyer S.A."/>
            <person name="Caldana C."/>
            <person name="Canovas D."/>
            <person name="Cerqueira G.C."/>
            <person name="Chen F."/>
            <person name="Chen W."/>
            <person name="Choi C."/>
            <person name="Clum A."/>
            <person name="Dos Santos R.A."/>
            <person name="Damasio A.R."/>
            <person name="Diallinas G."/>
            <person name="Emri T."/>
            <person name="Fekete E."/>
            <person name="Flipphi M."/>
            <person name="Freyberg S."/>
            <person name="Gallo A."/>
            <person name="Gournas C."/>
            <person name="Habgood R."/>
            <person name="Hainaut M."/>
            <person name="Harispe M.L."/>
            <person name="Henrissat B."/>
            <person name="Hilden K.S."/>
            <person name="Hope R."/>
            <person name="Hossain A."/>
            <person name="Karabika E."/>
            <person name="Karaffa L."/>
            <person name="Karanyi Z."/>
            <person name="Krasevec N."/>
            <person name="Kuo A."/>
            <person name="Kusch H."/>
            <person name="LaButti K."/>
            <person name="Lagendijk E.L."/>
            <person name="Lapidus A."/>
            <person name="Levasseur A."/>
            <person name="Lindquist E."/>
            <person name="Lipzen A."/>
            <person name="Logrieco A.F."/>
            <person name="MacCabe A."/>
            <person name="Maekelae M.R."/>
            <person name="Malavazi I."/>
            <person name="Melin P."/>
            <person name="Meyer V."/>
            <person name="Mielnichuk N."/>
            <person name="Miskei M."/>
            <person name="Molnar A.P."/>
            <person name="Mule G."/>
            <person name="Ngan C.Y."/>
            <person name="Orejas M."/>
            <person name="Orosz E."/>
            <person name="Ouedraogo J.P."/>
            <person name="Overkamp K.M."/>
            <person name="Park H.-S."/>
            <person name="Perrone G."/>
            <person name="Piumi F."/>
            <person name="Punt P.J."/>
            <person name="Ram A.F."/>
            <person name="Ramon A."/>
            <person name="Rauscher S."/>
            <person name="Record E."/>
            <person name="Riano-Pachon D.M."/>
            <person name="Robert V."/>
            <person name="Roehrig J."/>
            <person name="Ruller R."/>
            <person name="Salamov A."/>
            <person name="Salih N.S."/>
            <person name="Samson R.A."/>
            <person name="Sandor E."/>
            <person name="Sanguinetti M."/>
            <person name="Schuetze T."/>
            <person name="Sepcic K."/>
            <person name="Shelest E."/>
            <person name="Sherlock G."/>
            <person name="Sophianopoulou V."/>
            <person name="Squina F.M."/>
            <person name="Sun H."/>
            <person name="Susca A."/>
            <person name="Todd R.B."/>
            <person name="Tsang A."/>
            <person name="Unkles S.E."/>
            <person name="van de Wiele N."/>
            <person name="van Rossen-Uffink D."/>
            <person name="Oliveira J.V."/>
            <person name="Vesth T.C."/>
            <person name="Visser J."/>
            <person name="Yu J.-H."/>
            <person name="Zhou M."/>
            <person name="Andersen M.R."/>
            <person name="Archer D.B."/>
            <person name="Baker S.E."/>
            <person name="Benoit I."/>
            <person name="Brakhage A.A."/>
            <person name="Braus G.H."/>
            <person name="Fischer R."/>
            <person name="Frisvad J.C."/>
            <person name="Goldman G.H."/>
            <person name="Houbraken J."/>
            <person name="Oakley B."/>
            <person name="Pocsi I."/>
            <person name="Scazzocchio C."/>
            <person name="Seiboth B."/>
            <person name="vanKuyk P.A."/>
            <person name="Wortman J."/>
            <person name="Dyer P.S."/>
            <person name="Grigoriev I.V."/>
        </authorList>
    </citation>
    <scope>NUCLEOTIDE SEQUENCE [LARGE SCALE GENOMIC DNA]</scope>
    <source>
        <strain evidence="3">CBS 134.48</strain>
    </source>
</reference>